<reference evidence="3 4" key="1">
    <citation type="submission" date="2018-08" db="EMBL/GenBank/DDBJ databases">
        <title>Genomic investigation of the strawberry pathogen Phytophthora fragariae indicates pathogenicity is determined by transcriptional variation in three key races.</title>
        <authorList>
            <person name="Adams T.M."/>
            <person name="Armitage A.D."/>
            <person name="Sobczyk M.K."/>
            <person name="Bates H.J."/>
            <person name="Dunwell J.M."/>
            <person name="Nellist C.F."/>
            <person name="Harrison R.J."/>
        </authorList>
    </citation>
    <scope>NUCLEOTIDE SEQUENCE [LARGE SCALE GENOMIC DNA]</scope>
    <source>
        <strain evidence="3 4">NOV-9</strain>
    </source>
</reference>
<accession>A0A6A3FG56</accession>
<evidence type="ECO:0000313" key="3">
    <source>
        <dbReference type="EMBL" id="KAE8943387.1"/>
    </source>
</evidence>
<dbReference type="Proteomes" id="UP000429523">
    <property type="component" value="Unassembled WGS sequence"/>
</dbReference>
<proteinExistence type="predicted"/>
<evidence type="ECO:0000256" key="1">
    <source>
        <dbReference type="SAM" id="MobiDB-lite"/>
    </source>
</evidence>
<sequence length="322" mass="36069">MSGDSIQKLQVKPQGTAVSRRRSVRSKTFGRGKRDAVQTKTKRSITTWQVFNIVRRIVVIAAAFVYIYISMMATWRTMQVLRDMTNPTQSFGAFTSSLIGGYVGDGLIRDSPLVQDVLGGDTTPRDYVLFLESETKTSVDNCSDVPLFTSNIYNYGFLTHGYMEIVNDTSYNISILNELELVVVVVDCSFTPLKKGDRSAVRVFSLIYRHFYPEDIDTKSGQTADRSGNEKAALAQKGHLTNFEISTGAELQTRFGVISDYKNYVYFKGMKFASADGVYCSGYVIVNSKFLVASKDLLAIVMLKLVRARFTNVYAYEVEGNR</sequence>
<keyword evidence="2" id="KW-0472">Membrane</keyword>
<comment type="caution">
    <text evidence="3">The sequence shown here is derived from an EMBL/GenBank/DDBJ whole genome shotgun (WGS) entry which is preliminary data.</text>
</comment>
<dbReference type="EMBL" id="QXGF01000254">
    <property type="protein sequence ID" value="KAE8943387.1"/>
    <property type="molecule type" value="Genomic_DNA"/>
</dbReference>
<dbReference type="AlphaFoldDB" id="A0A6A3FG56"/>
<evidence type="ECO:0000313" key="4">
    <source>
        <dbReference type="Proteomes" id="UP000429523"/>
    </source>
</evidence>
<name>A0A6A3FG56_9STRA</name>
<feature type="compositionally biased region" description="Basic residues" evidence="1">
    <location>
        <begin position="19"/>
        <end position="31"/>
    </location>
</feature>
<keyword evidence="2" id="KW-1133">Transmembrane helix</keyword>
<evidence type="ECO:0000256" key="2">
    <source>
        <dbReference type="SAM" id="Phobius"/>
    </source>
</evidence>
<keyword evidence="2" id="KW-0812">Transmembrane</keyword>
<protein>
    <submittedName>
        <fullName evidence="3">Uncharacterized protein</fullName>
    </submittedName>
</protein>
<organism evidence="3 4">
    <name type="scientific">Phytophthora fragariae</name>
    <dbReference type="NCBI Taxonomy" id="53985"/>
    <lineage>
        <taxon>Eukaryota</taxon>
        <taxon>Sar</taxon>
        <taxon>Stramenopiles</taxon>
        <taxon>Oomycota</taxon>
        <taxon>Peronosporomycetes</taxon>
        <taxon>Peronosporales</taxon>
        <taxon>Peronosporaceae</taxon>
        <taxon>Phytophthora</taxon>
    </lineage>
</organism>
<feature type="transmembrane region" description="Helical" evidence="2">
    <location>
        <begin position="53"/>
        <end position="75"/>
    </location>
</feature>
<feature type="region of interest" description="Disordered" evidence="1">
    <location>
        <begin position="1"/>
        <end position="36"/>
    </location>
</feature>
<gene>
    <name evidence="3" type="ORF">PF009_g6889</name>
</gene>